<evidence type="ECO:0000313" key="3">
    <source>
        <dbReference type="Proteomes" id="UP000230002"/>
    </source>
</evidence>
<dbReference type="EMBL" id="AYKW01000034">
    <property type="protein sequence ID" value="PIL27313.1"/>
    <property type="molecule type" value="Genomic_DNA"/>
</dbReference>
<name>A0A2G8S0L4_9APHY</name>
<comment type="caution">
    <text evidence="2">The sequence shown here is derived from an EMBL/GenBank/DDBJ whole genome shotgun (WGS) entry which is preliminary data.</text>
</comment>
<reference evidence="2 3" key="1">
    <citation type="journal article" date="2015" name="Sci. Rep.">
        <title>Chromosome-level genome map provides insights into diverse defense mechanisms in the medicinal fungus Ganoderma sinense.</title>
        <authorList>
            <person name="Zhu Y."/>
            <person name="Xu J."/>
            <person name="Sun C."/>
            <person name="Zhou S."/>
            <person name="Xu H."/>
            <person name="Nelson D.R."/>
            <person name="Qian J."/>
            <person name="Song J."/>
            <person name="Luo H."/>
            <person name="Xiang L."/>
            <person name="Li Y."/>
            <person name="Xu Z."/>
            <person name="Ji A."/>
            <person name="Wang L."/>
            <person name="Lu S."/>
            <person name="Hayward A."/>
            <person name="Sun W."/>
            <person name="Li X."/>
            <person name="Schwartz D.C."/>
            <person name="Wang Y."/>
            <person name="Chen S."/>
        </authorList>
    </citation>
    <scope>NUCLEOTIDE SEQUENCE [LARGE SCALE GENOMIC DNA]</scope>
    <source>
        <strain evidence="2 3">ZZ0214-1</strain>
    </source>
</reference>
<feature type="region of interest" description="Disordered" evidence="1">
    <location>
        <begin position="304"/>
        <end position="344"/>
    </location>
</feature>
<dbReference type="AlphaFoldDB" id="A0A2G8S0L4"/>
<dbReference type="OrthoDB" id="2686745at2759"/>
<feature type="compositionally biased region" description="Acidic residues" evidence="1">
    <location>
        <begin position="177"/>
        <end position="189"/>
    </location>
</feature>
<accession>A0A2G8S0L4</accession>
<feature type="compositionally biased region" description="Polar residues" evidence="1">
    <location>
        <begin position="110"/>
        <end position="144"/>
    </location>
</feature>
<feature type="region of interest" description="Disordered" evidence="1">
    <location>
        <begin position="93"/>
        <end position="189"/>
    </location>
</feature>
<evidence type="ECO:0000313" key="2">
    <source>
        <dbReference type="EMBL" id="PIL27313.1"/>
    </source>
</evidence>
<protein>
    <submittedName>
        <fullName evidence="2">Uncharacterized protein</fullName>
    </submittedName>
</protein>
<dbReference type="Proteomes" id="UP000230002">
    <property type="component" value="Unassembled WGS sequence"/>
</dbReference>
<evidence type="ECO:0000256" key="1">
    <source>
        <dbReference type="SAM" id="MobiDB-lite"/>
    </source>
</evidence>
<dbReference type="STRING" id="1077348.A0A2G8S0L4"/>
<proteinExistence type="predicted"/>
<feature type="compositionally biased region" description="Basic and acidic residues" evidence="1">
    <location>
        <begin position="314"/>
        <end position="334"/>
    </location>
</feature>
<keyword evidence="3" id="KW-1185">Reference proteome</keyword>
<feature type="compositionally biased region" description="Basic residues" evidence="1">
    <location>
        <begin position="335"/>
        <end position="344"/>
    </location>
</feature>
<feature type="compositionally biased region" description="Pro residues" evidence="1">
    <location>
        <begin position="146"/>
        <end position="160"/>
    </location>
</feature>
<sequence length="344" mass="39012">MPPAERKSALFQPVVPKPPQTILSLETELSYFRPHRPLLLETELRPFSLRNHVHPYLYPIGRRGGTPDRDCLDWTQYPPTPAVAAAIRRITATVSPPPSPPLASTRARSRQPTPSQLPAPSRLPSRQPTPRPGSSRQSTPLSRQPTPGPPGFEDSPPPQTPNRRLMRRAKSVRFPSEDEEDGEDNELEDEVVGDYTQVLTPGDDDLISKPDGEVGRHRRGYSLPVVLGWPQSQLKRAQALVKSYVQSYLDHSYSSSHQPVDHVTMLTDLIVAKHPGLVEQYRDGWPIRDMIYLRLKYTSSRFREGQRVPQGKDYPQDLKKALKEIRTSQKENRKRDKGKQRAKS</sequence>
<organism evidence="2 3">
    <name type="scientific">Ganoderma sinense ZZ0214-1</name>
    <dbReference type="NCBI Taxonomy" id="1077348"/>
    <lineage>
        <taxon>Eukaryota</taxon>
        <taxon>Fungi</taxon>
        <taxon>Dikarya</taxon>
        <taxon>Basidiomycota</taxon>
        <taxon>Agaricomycotina</taxon>
        <taxon>Agaricomycetes</taxon>
        <taxon>Polyporales</taxon>
        <taxon>Polyporaceae</taxon>
        <taxon>Ganoderma</taxon>
    </lineage>
</organism>
<gene>
    <name evidence="2" type="ORF">GSI_10460</name>
</gene>